<dbReference type="PIRSF" id="PIRSF028729">
    <property type="entry name" value="E3_ubiquit_lig_SCF_Skp"/>
    <property type="match status" value="1"/>
</dbReference>
<evidence type="ECO:0000313" key="8">
    <source>
        <dbReference type="Proteomes" id="UP000319160"/>
    </source>
</evidence>
<comment type="similarity">
    <text evidence="1 4">Belongs to the SKP1 family.</text>
</comment>
<dbReference type="OrthoDB" id="2342932at2759"/>
<dbReference type="InterPro" id="IPR001232">
    <property type="entry name" value="SKP1-like"/>
</dbReference>
<reference evidence="8" key="1">
    <citation type="submission" date="2019-06" db="EMBL/GenBank/DDBJ databases">
        <title>Draft genome sequence of the griseofulvin-producing fungus Xylaria cubensis strain G536.</title>
        <authorList>
            <person name="Mead M.E."/>
            <person name="Raja H.A."/>
            <person name="Steenwyk J.L."/>
            <person name="Knowles S.L."/>
            <person name="Oberlies N.H."/>
            <person name="Rokas A."/>
        </authorList>
    </citation>
    <scope>NUCLEOTIDE SEQUENCE [LARGE SCALE GENOMIC DNA]</scope>
    <source>
        <strain evidence="8">G536</strain>
    </source>
</reference>
<comment type="subunit">
    <text evidence="4">Component of the SCF (SKP1-CUL1-F-box protein) E3 ubiquitin ligase complexes.</text>
</comment>
<name>A0A553IFB9_9PEZI</name>
<evidence type="ECO:0000256" key="2">
    <source>
        <dbReference type="ARBA" id="ARBA00022786"/>
    </source>
</evidence>
<feature type="domain" description="SKP1 component POZ" evidence="6">
    <location>
        <begin position="9"/>
        <end position="68"/>
    </location>
</feature>
<dbReference type="SMART" id="SM00512">
    <property type="entry name" value="Skp1"/>
    <property type="match status" value="1"/>
</dbReference>
<evidence type="ECO:0000256" key="1">
    <source>
        <dbReference type="ARBA" id="ARBA00009993"/>
    </source>
</evidence>
<dbReference type="InterPro" id="IPR016897">
    <property type="entry name" value="SKP1"/>
</dbReference>
<dbReference type="Pfam" id="PF03931">
    <property type="entry name" value="Skp1_POZ"/>
    <property type="match status" value="1"/>
</dbReference>
<comment type="function">
    <text evidence="3">Essential component of the SCF (SKP1-CUL1-F-box protein) E3 ubiquitin ligase complexes, which mediate the ubiquitination and subsequent proteasomal degradation of target proteins. Controls sulfur metabolite repression, probably by mediating the inactivation or degradation of the metR transcription factor.</text>
</comment>
<keyword evidence="8" id="KW-1185">Reference proteome</keyword>
<dbReference type="SUPFAM" id="SSF54695">
    <property type="entry name" value="POZ domain"/>
    <property type="match status" value="1"/>
</dbReference>
<evidence type="ECO:0000259" key="6">
    <source>
        <dbReference type="Pfam" id="PF03931"/>
    </source>
</evidence>
<evidence type="ECO:0000256" key="4">
    <source>
        <dbReference type="PIRNR" id="PIRNR028729"/>
    </source>
</evidence>
<comment type="caution">
    <text evidence="7">The sequence shown here is derived from an EMBL/GenBank/DDBJ whole genome shotgun (WGS) entry which is preliminary data.</text>
</comment>
<evidence type="ECO:0000259" key="5">
    <source>
        <dbReference type="Pfam" id="PF01466"/>
    </source>
</evidence>
<dbReference type="Gene3D" id="3.30.710.10">
    <property type="entry name" value="Potassium Channel Kv1.1, Chain A"/>
    <property type="match status" value="1"/>
</dbReference>
<dbReference type="InterPro" id="IPR016073">
    <property type="entry name" value="Skp1_comp_POZ"/>
</dbReference>
<dbReference type="EMBL" id="VFLP01000001">
    <property type="protein sequence ID" value="TRX98896.1"/>
    <property type="molecule type" value="Genomic_DNA"/>
</dbReference>
<dbReference type="GO" id="GO:0016567">
    <property type="term" value="P:protein ubiquitination"/>
    <property type="evidence" value="ECO:0007669"/>
    <property type="project" value="UniProtKB-UniPathway"/>
</dbReference>
<dbReference type="UniPathway" id="UPA00143"/>
<dbReference type="GO" id="GO:0006511">
    <property type="term" value="P:ubiquitin-dependent protein catabolic process"/>
    <property type="evidence" value="ECO:0007669"/>
    <property type="project" value="InterPro"/>
</dbReference>
<keyword evidence="2 4" id="KW-0833">Ubl conjugation pathway</keyword>
<proteinExistence type="inferred from homology"/>
<organism evidence="7 8">
    <name type="scientific">Xylaria flabelliformis</name>
    <dbReference type="NCBI Taxonomy" id="2512241"/>
    <lineage>
        <taxon>Eukaryota</taxon>
        <taxon>Fungi</taxon>
        <taxon>Dikarya</taxon>
        <taxon>Ascomycota</taxon>
        <taxon>Pezizomycotina</taxon>
        <taxon>Sordariomycetes</taxon>
        <taxon>Xylariomycetidae</taxon>
        <taxon>Xylariales</taxon>
        <taxon>Xylariaceae</taxon>
        <taxon>Xylaria</taxon>
    </lineage>
</organism>
<sequence>MSTNHMGTTLVSSDGIEVHATYEAVLQSITLRTMLEVLDAEHTTDKAIPVPGVTGETLKKVFEWCEFHWADQVAQPDDKKTTQPVLTEIPDLDAEYFRMDKDMIIQVANAANYLDIPLLLQYAVYVIANHLKGKSTEEMCEFLNIESDFTPEERAKIREDNAWVYWD</sequence>
<accession>A0A553IFB9</accession>
<evidence type="ECO:0000313" key="7">
    <source>
        <dbReference type="EMBL" id="TRX98896.1"/>
    </source>
</evidence>
<dbReference type="PANTHER" id="PTHR11165">
    <property type="entry name" value="SKP1"/>
    <property type="match status" value="1"/>
</dbReference>
<dbReference type="InterPro" id="IPR016072">
    <property type="entry name" value="Skp1_comp_dimer"/>
</dbReference>
<protein>
    <recommendedName>
        <fullName evidence="4">E3 ubiquitin ligase complex SCF subunit</fullName>
    </recommendedName>
</protein>
<comment type="pathway">
    <text evidence="4">Protein modification; protein ubiquitination.</text>
</comment>
<feature type="domain" description="SKP1 component dimerisation" evidence="5">
    <location>
        <begin position="119"/>
        <end position="163"/>
    </location>
</feature>
<dbReference type="Pfam" id="PF01466">
    <property type="entry name" value="Skp1"/>
    <property type="match status" value="1"/>
</dbReference>
<evidence type="ECO:0000256" key="3">
    <source>
        <dbReference type="ARBA" id="ARBA00045385"/>
    </source>
</evidence>
<dbReference type="InterPro" id="IPR036296">
    <property type="entry name" value="SKP1-like_dim_sf"/>
</dbReference>
<dbReference type="AlphaFoldDB" id="A0A553IFB9"/>
<dbReference type="SUPFAM" id="SSF81382">
    <property type="entry name" value="Skp1 dimerisation domain-like"/>
    <property type="match status" value="1"/>
</dbReference>
<gene>
    <name evidence="7" type="ORF">FHL15_000238</name>
</gene>
<dbReference type="STRING" id="2512241.A0A553IFB9"/>
<dbReference type="InterPro" id="IPR011333">
    <property type="entry name" value="SKP1/BTB/POZ_sf"/>
</dbReference>
<dbReference type="Proteomes" id="UP000319160">
    <property type="component" value="Unassembled WGS sequence"/>
</dbReference>